<name>A0AB35FDG8_9HYPH</name>
<accession>A0AB35FDG8</accession>
<protein>
    <submittedName>
        <fullName evidence="2">Uncharacterized protein</fullName>
    </submittedName>
</protein>
<dbReference type="Proteomes" id="UP000758022">
    <property type="component" value="Unassembled WGS sequence"/>
</dbReference>
<gene>
    <name evidence="2" type="ORF">HFO74_15330</name>
</gene>
<keyword evidence="1" id="KW-0732">Signal</keyword>
<dbReference type="AlphaFoldDB" id="A0AB35FDG8"/>
<organism evidence="2 3">
    <name type="scientific">Rhizobium laguerreae</name>
    <dbReference type="NCBI Taxonomy" id="1076926"/>
    <lineage>
        <taxon>Bacteria</taxon>
        <taxon>Pseudomonadati</taxon>
        <taxon>Pseudomonadota</taxon>
        <taxon>Alphaproteobacteria</taxon>
        <taxon>Hyphomicrobiales</taxon>
        <taxon>Rhizobiaceae</taxon>
        <taxon>Rhizobium/Agrobacterium group</taxon>
        <taxon>Rhizobium</taxon>
    </lineage>
</organism>
<evidence type="ECO:0000313" key="3">
    <source>
        <dbReference type="Proteomes" id="UP000758022"/>
    </source>
</evidence>
<proteinExistence type="predicted"/>
<feature type="signal peptide" evidence="1">
    <location>
        <begin position="1"/>
        <end position="26"/>
    </location>
</feature>
<dbReference type="RefSeq" id="WP_221979413.1">
    <property type="nucleotide sequence ID" value="NZ_JAAXQQ010000004.1"/>
</dbReference>
<dbReference type="EMBL" id="JAAXQQ010000004">
    <property type="protein sequence ID" value="MBY3064786.1"/>
    <property type="molecule type" value="Genomic_DNA"/>
</dbReference>
<sequence>MPSHPRAALALIAVGLQAAVAIPAAAAGTDDQRRARLDAPVSITGLRELCSNGSLRAQVRED</sequence>
<evidence type="ECO:0000313" key="2">
    <source>
        <dbReference type="EMBL" id="MBY3064786.1"/>
    </source>
</evidence>
<reference evidence="2" key="1">
    <citation type="submission" date="2020-04" db="EMBL/GenBank/DDBJ databases">
        <title>Global-level population genomics supports evidence of horizontal gene transfer on evolution of Rhizobia in Lentils.</title>
        <authorList>
            <person name="Gai Y."/>
            <person name="Cook D."/>
            <person name="Riely B."/>
        </authorList>
    </citation>
    <scope>NUCLEOTIDE SEQUENCE</scope>
    <source>
        <strain evidence="2">TLR9</strain>
    </source>
</reference>
<comment type="caution">
    <text evidence="2">The sequence shown here is derived from an EMBL/GenBank/DDBJ whole genome shotgun (WGS) entry which is preliminary data.</text>
</comment>
<evidence type="ECO:0000256" key="1">
    <source>
        <dbReference type="SAM" id="SignalP"/>
    </source>
</evidence>
<feature type="chain" id="PRO_5044269044" evidence="1">
    <location>
        <begin position="27"/>
        <end position="62"/>
    </location>
</feature>